<proteinExistence type="predicted"/>
<dbReference type="Proteomes" id="UP001629059">
    <property type="component" value="Unassembled WGS sequence"/>
</dbReference>
<keyword evidence="2" id="KW-0067">ATP-binding</keyword>
<evidence type="ECO:0000259" key="1">
    <source>
        <dbReference type="Pfam" id="PF13304"/>
    </source>
</evidence>
<dbReference type="RefSeq" id="WP_408076117.1">
    <property type="nucleotide sequence ID" value="NZ_JBELQB010000016.1"/>
</dbReference>
<feature type="domain" description="ATPase AAA-type core" evidence="1">
    <location>
        <begin position="23"/>
        <end position="359"/>
    </location>
</feature>
<dbReference type="PANTHER" id="PTHR43581">
    <property type="entry name" value="ATP/GTP PHOSPHATASE"/>
    <property type="match status" value="1"/>
</dbReference>
<reference evidence="2 3" key="1">
    <citation type="submission" date="2024-06" db="EMBL/GenBank/DDBJ databases">
        <authorList>
            <person name="Kaempfer P."/>
            <person name="Viver T."/>
        </authorList>
    </citation>
    <scope>NUCLEOTIDE SEQUENCE [LARGE SCALE GENOMIC DNA]</scope>
    <source>
        <strain evidence="2 3">ST-75</strain>
    </source>
</reference>
<dbReference type="PIRSF" id="PIRSF029347">
    <property type="entry name" value="RecF"/>
    <property type="match status" value="1"/>
</dbReference>
<evidence type="ECO:0000313" key="2">
    <source>
        <dbReference type="EMBL" id="MFL9839167.1"/>
    </source>
</evidence>
<dbReference type="Pfam" id="PF13304">
    <property type="entry name" value="AAA_21"/>
    <property type="match status" value="1"/>
</dbReference>
<keyword evidence="3" id="KW-1185">Reference proteome</keyword>
<dbReference type="InterPro" id="IPR027417">
    <property type="entry name" value="P-loop_NTPase"/>
</dbReference>
<dbReference type="SUPFAM" id="SSF52540">
    <property type="entry name" value="P-loop containing nucleoside triphosphate hydrolases"/>
    <property type="match status" value="1"/>
</dbReference>
<dbReference type="InterPro" id="IPR003959">
    <property type="entry name" value="ATPase_AAA_core"/>
</dbReference>
<dbReference type="EMBL" id="JBELQB010000016">
    <property type="protein sequence ID" value="MFL9839167.1"/>
    <property type="molecule type" value="Genomic_DNA"/>
</dbReference>
<accession>A0ABW8YI68</accession>
<sequence>MLKSINIKNFKSVKDLKIELGRVNVFIGENGCGKTSILEGIALASSAISNKLDQEFLVSRGVRVTEPKLMKSAFSKFDKDNKIELSLTNIDDKTVNFKIDYKNKNLIINDIDTNINIQLSDYKFNEFFSLFTENEELKNIFIKKAKSKKEKNSDEITEVFKNLLTDYYNNQIESFKDPFIKSDFIFSHNHQLIEKFNFSNFLIYTPENYFLRRFEEEGQIYPIGIKGEGLFKHLVSLFKENDSFCQELCDNLKLINWFESLEVPSDLSFTEMRLNIKDKFLKDTIEYFDQRSANEGFLYLLFYFSLFLSNETPEFFAIDNIDNALNPKLCKELIERLVTLSKQKEKQVILTTHNPSILDGLDLSKDDQRLFVIYRNADGHTKAKRIKPPKSIDGINTVRLSEAFIRGYIGGLPKNF</sequence>
<protein>
    <submittedName>
        <fullName evidence="2">ATP-binding protein</fullName>
    </submittedName>
</protein>
<organism evidence="2 3">
    <name type="scientific">Flavobacterium rhizophilum</name>
    <dbReference type="NCBI Taxonomy" id="3163296"/>
    <lineage>
        <taxon>Bacteria</taxon>
        <taxon>Pseudomonadati</taxon>
        <taxon>Bacteroidota</taxon>
        <taxon>Flavobacteriia</taxon>
        <taxon>Flavobacteriales</taxon>
        <taxon>Flavobacteriaceae</taxon>
        <taxon>Flavobacterium</taxon>
    </lineage>
</organism>
<dbReference type="PANTHER" id="PTHR43581:SF2">
    <property type="entry name" value="EXCINUCLEASE ATPASE SUBUNIT"/>
    <property type="match status" value="1"/>
</dbReference>
<dbReference type="InterPro" id="IPR051396">
    <property type="entry name" value="Bact_Antivir_Def_Nuclease"/>
</dbReference>
<gene>
    <name evidence="2" type="ORF">ABS768_16785</name>
</gene>
<evidence type="ECO:0000313" key="3">
    <source>
        <dbReference type="Proteomes" id="UP001629059"/>
    </source>
</evidence>
<keyword evidence="2" id="KW-0547">Nucleotide-binding</keyword>
<dbReference type="InterPro" id="IPR014555">
    <property type="entry name" value="RecF-like"/>
</dbReference>
<dbReference type="GO" id="GO:0005524">
    <property type="term" value="F:ATP binding"/>
    <property type="evidence" value="ECO:0007669"/>
    <property type="project" value="UniProtKB-KW"/>
</dbReference>
<comment type="caution">
    <text evidence="2">The sequence shown here is derived from an EMBL/GenBank/DDBJ whole genome shotgun (WGS) entry which is preliminary data.</text>
</comment>
<name>A0ABW8YI68_9FLAO</name>
<dbReference type="Gene3D" id="3.40.50.300">
    <property type="entry name" value="P-loop containing nucleotide triphosphate hydrolases"/>
    <property type="match status" value="2"/>
</dbReference>